<comment type="caution">
    <text evidence="2">The sequence shown here is derived from an EMBL/GenBank/DDBJ whole genome shotgun (WGS) entry which is preliminary data.</text>
</comment>
<feature type="compositionally biased region" description="Polar residues" evidence="1">
    <location>
        <begin position="51"/>
        <end position="63"/>
    </location>
</feature>
<feature type="compositionally biased region" description="Basic and acidic residues" evidence="1">
    <location>
        <begin position="41"/>
        <end position="50"/>
    </location>
</feature>
<accession>A0A9P5JYB8</accession>
<dbReference type="EMBL" id="WHVB01000030">
    <property type="protein sequence ID" value="KAF8468699.1"/>
    <property type="molecule type" value="Genomic_DNA"/>
</dbReference>
<reference evidence="2" key="2">
    <citation type="journal article" date="2020" name="Nat. Commun.">
        <title>Large-scale genome sequencing of mycorrhizal fungi provides insights into the early evolution of symbiotic traits.</title>
        <authorList>
            <person name="Miyauchi S."/>
            <person name="Kiss E."/>
            <person name="Kuo A."/>
            <person name="Drula E."/>
            <person name="Kohler A."/>
            <person name="Sanchez-Garcia M."/>
            <person name="Morin E."/>
            <person name="Andreopoulos B."/>
            <person name="Barry K.W."/>
            <person name="Bonito G."/>
            <person name="Buee M."/>
            <person name="Carver A."/>
            <person name="Chen C."/>
            <person name="Cichocki N."/>
            <person name="Clum A."/>
            <person name="Culley D."/>
            <person name="Crous P.W."/>
            <person name="Fauchery L."/>
            <person name="Girlanda M."/>
            <person name="Hayes R.D."/>
            <person name="Keri Z."/>
            <person name="LaButti K."/>
            <person name="Lipzen A."/>
            <person name="Lombard V."/>
            <person name="Magnuson J."/>
            <person name="Maillard F."/>
            <person name="Murat C."/>
            <person name="Nolan M."/>
            <person name="Ohm R.A."/>
            <person name="Pangilinan J."/>
            <person name="Pereira M.F."/>
            <person name="Perotto S."/>
            <person name="Peter M."/>
            <person name="Pfister S."/>
            <person name="Riley R."/>
            <person name="Sitrit Y."/>
            <person name="Stielow J.B."/>
            <person name="Szollosi G."/>
            <person name="Zifcakova L."/>
            <person name="Stursova M."/>
            <person name="Spatafora J.W."/>
            <person name="Tedersoo L."/>
            <person name="Vaario L.M."/>
            <person name="Yamada A."/>
            <person name="Yan M."/>
            <person name="Wang P."/>
            <person name="Xu J."/>
            <person name="Bruns T."/>
            <person name="Baldrian P."/>
            <person name="Vilgalys R."/>
            <person name="Dunand C."/>
            <person name="Henrissat B."/>
            <person name="Grigoriev I.V."/>
            <person name="Hibbett D."/>
            <person name="Nagy L.G."/>
            <person name="Martin F.M."/>
        </authorList>
    </citation>
    <scope>NUCLEOTIDE SEQUENCE</scope>
    <source>
        <strain evidence="2">Prilba</strain>
    </source>
</reference>
<feature type="region of interest" description="Disordered" evidence="1">
    <location>
        <begin position="38"/>
        <end position="85"/>
    </location>
</feature>
<evidence type="ECO:0000313" key="3">
    <source>
        <dbReference type="Proteomes" id="UP000759537"/>
    </source>
</evidence>
<protein>
    <submittedName>
        <fullName evidence="2">Uncharacterized protein</fullName>
    </submittedName>
</protein>
<proteinExistence type="predicted"/>
<dbReference type="Proteomes" id="UP000759537">
    <property type="component" value="Unassembled WGS sequence"/>
</dbReference>
<sequence>MGVEGSGSGSGLEASDVMVKGDAKKSIGVANVRPVITVQWPERESDREDNSTNSGTSFLTSSGLEPEAPCKVATGPTRLQYSSSPGHVTQEVLGKLLVGCSRVFVNINAHIDTAHVFERRCGSRLRRLIHEVTHQMDQKRSVDLIK</sequence>
<evidence type="ECO:0000313" key="2">
    <source>
        <dbReference type="EMBL" id="KAF8468699.1"/>
    </source>
</evidence>
<dbReference type="AlphaFoldDB" id="A0A9P5JYB8"/>
<reference evidence="2" key="1">
    <citation type="submission" date="2019-10" db="EMBL/GenBank/DDBJ databases">
        <authorList>
            <consortium name="DOE Joint Genome Institute"/>
            <person name="Kuo A."/>
            <person name="Miyauchi S."/>
            <person name="Kiss E."/>
            <person name="Drula E."/>
            <person name="Kohler A."/>
            <person name="Sanchez-Garcia M."/>
            <person name="Andreopoulos B."/>
            <person name="Barry K.W."/>
            <person name="Bonito G."/>
            <person name="Buee M."/>
            <person name="Carver A."/>
            <person name="Chen C."/>
            <person name="Cichocki N."/>
            <person name="Clum A."/>
            <person name="Culley D."/>
            <person name="Crous P.W."/>
            <person name="Fauchery L."/>
            <person name="Girlanda M."/>
            <person name="Hayes R."/>
            <person name="Keri Z."/>
            <person name="LaButti K."/>
            <person name="Lipzen A."/>
            <person name="Lombard V."/>
            <person name="Magnuson J."/>
            <person name="Maillard F."/>
            <person name="Morin E."/>
            <person name="Murat C."/>
            <person name="Nolan M."/>
            <person name="Ohm R."/>
            <person name="Pangilinan J."/>
            <person name="Pereira M."/>
            <person name="Perotto S."/>
            <person name="Peter M."/>
            <person name="Riley R."/>
            <person name="Sitrit Y."/>
            <person name="Stielow B."/>
            <person name="Szollosi G."/>
            <person name="Zifcakova L."/>
            <person name="Stursova M."/>
            <person name="Spatafora J.W."/>
            <person name="Tedersoo L."/>
            <person name="Vaario L.-M."/>
            <person name="Yamada A."/>
            <person name="Yan M."/>
            <person name="Wang P."/>
            <person name="Xu J."/>
            <person name="Bruns T."/>
            <person name="Baldrian P."/>
            <person name="Vilgalys R."/>
            <person name="Henrissat B."/>
            <person name="Grigoriev I.V."/>
            <person name="Hibbett D."/>
            <person name="Nagy L.G."/>
            <person name="Martin F.M."/>
        </authorList>
    </citation>
    <scope>NUCLEOTIDE SEQUENCE</scope>
    <source>
        <strain evidence="2">Prilba</strain>
    </source>
</reference>
<evidence type="ECO:0000256" key="1">
    <source>
        <dbReference type="SAM" id="MobiDB-lite"/>
    </source>
</evidence>
<gene>
    <name evidence="2" type="ORF">DFH94DRAFT_685510</name>
</gene>
<organism evidence="2 3">
    <name type="scientific">Russula ochroleuca</name>
    <dbReference type="NCBI Taxonomy" id="152965"/>
    <lineage>
        <taxon>Eukaryota</taxon>
        <taxon>Fungi</taxon>
        <taxon>Dikarya</taxon>
        <taxon>Basidiomycota</taxon>
        <taxon>Agaricomycotina</taxon>
        <taxon>Agaricomycetes</taxon>
        <taxon>Russulales</taxon>
        <taxon>Russulaceae</taxon>
        <taxon>Russula</taxon>
    </lineage>
</organism>
<keyword evidence="3" id="KW-1185">Reference proteome</keyword>
<name>A0A9P5JYB8_9AGAM</name>